<gene>
    <name evidence="1" type="ORF">DCW74_12285</name>
</gene>
<evidence type="ECO:0000313" key="2">
    <source>
        <dbReference type="Proteomes" id="UP000263517"/>
    </source>
</evidence>
<reference evidence="1 2" key="1">
    <citation type="journal article" date="2018" name="Nat. Biotechnol.">
        <title>A standardized bacterial taxonomy based on genome phylogeny substantially revises the tree of life.</title>
        <authorList>
            <person name="Parks D.H."/>
            <person name="Chuvochina M."/>
            <person name="Waite D.W."/>
            <person name="Rinke C."/>
            <person name="Skarshewski A."/>
            <person name="Chaumeil P.A."/>
            <person name="Hugenholtz P."/>
        </authorList>
    </citation>
    <scope>NUCLEOTIDE SEQUENCE [LARGE SCALE GENOMIC DNA]</scope>
    <source>
        <strain evidence="1">UBA11978</strain>
    </source>
</reference>
<proteinExistence type="predicted"/>
<protein>
    <recommendedName>
        <fullName evidence="3">DUF2158 domain-containing protein</fullName>
    </recommendedName>
</protein>
<organism evidence="1 2">
    <name type="scientific">Alteromonas australica</name>
    <dbReference type="NCBI Taxonomy" id="589873"/>
    <lineage>
        <taxon>Bacteria</taxon>
        <taxon>Pseudomonadati</taxon>
        <taxon>Pseudomonadota</taxon>
        <taxon>Gammaproteobacteria</taxon>
        <taxon>Alteromonadales</taxon>
        <taxon>Alteromonadaceae</taxon>
        <taxon>Alteromonas/Salinimonas group</taxon>
        <taxon>Alteromonas</taxon>
    </lineage>
</organism>
<comment type="caution">
    <text evidence="1">The sequence shown here is derived from an EMBL/GenBank/DDBJ whole genome shotgun (WGS) entry which is preliminary data.</text>
</comment>
<accession>A0A350P5D0</accession>
<evidence type="ECO:0000313" key="1">
    <source>
        <dbReference type="EMBL" id="HAW76497.1"/>
    </source>
</evidence>
<dbReference type="EMBL" id="DNAN01000439">
    <property type="protein sequence ID" value="HAW76497.1"/>
    <property type="molecule type" value="Genomic_DNA"/>
</dbReference>
<dbReference type="Proteomes" id="UP000263517">
    <property type="component" value="Unassembled WGS sequence"/>
</dbReference>
<sequence length="60" mass="7287">MQVGDIVQLKEDWQIKDVYYGLGVITSICEEEYWTSYRVQWNDDFSFHEKEHLELISESR</sequence>
<dbReference type="AlphaFoldDB" id="A0A350P5D0"/>
<evidence type="ECO:0008006" key="3">
    <source>
        <dbReference type="Google" id="ProtNLM"/>
    </source>
</evidence>
<name>A0A350P5D0_9ALTE</name>